<evidence type="ECO:0000259" key="1">
    <source>
        <dbReference type="Pfam" id="PF25535"/>
    </source>
</evidence>
<dbReference type="InterPro" id="IPR057679">
    <property type="entry name" value="DUF7919"/>
</dbReference>
<reference evidence="3" key="1">
    <citation type="journal article" date="2019" name="Int. J. Syst. Evol. Microbiol.">
        <title>The Global Catalogue of Microorganisms (GCM) 10K type strain sequencing project: providing services to taxonomists for standard genome sequencing and annotation.</title>
        <authorList>
            <consortium name="The Broad Institute Genomics Platform"/>
            <consortium name="The Broad Institute Genome Sequencing Center for Infectious Disease"/>
            <person name="Wu L."/>
            <person name="Ma J."/>
        </authorList>
    </citation>
    <scope>NUCLEOTIDE SEQUENCE [LARGE SCALE GENOMIC DNA]</scope>
    <source>
        <strain evidence="3">JCM 4816</strain>
    </source>
</reference>
<name>A0ABP6U8G1_9ACTN</name>
<gene>
    <name evidence="2" type="ORF">GCM10019016_098650</name>
</gene>
<dbReference type="RefSeq" id="WP_345583679.1">
    <property type="nucleotide sequence ID" value="NZ_BAAAXF010000071.1"/>
</dbReference>
<dbReference type="Pfam" id="PF25535">
    <property type="entry name" value="DUF7919"/>
    <property type="match status" value="1"/>
</dbReference>
<evidence type="ECO:0000313" key="3">
    <source>
        <dbReference type="Proteomes" id="UP001501455"/>
    </source>
</evidence>
<accession>A0ABP6U8G1</accession>
<protein>
    <recommendedName>
        <fullName evidence="1">DUF7919 domain-containing protein</fullName>
    </recommendedName>
</protein>
<feature type="domain" description="DUF7919" evidence="1">
    <location>
        <begin position="1"/>
        <end position="145"/>
    </location>
</feature>
<sequence length="182" mass="19887">MFFEDLSPYAHRDEGDEFSDLTDGMRFVGFQPACTRLNIGWPAAGHRWTSGPASGGFTDRLLAVLDAQQVNAVPGLHECDLCPTPLPDSSPWYAPRPGHLRASAGTGEIRVPGAPGTVFAAPHLIGHYVADHGHLPPRPFVDAVLAFDPYGPWTARFPGIRFPWLPDDAVLRHVDEEGPLFR</sequence>
<keyword evidence="3" id="KW-1185">Reference proteome</keyword>
<organism evidence="2 3">
    <name type="scientific">Streptomyces prasinosporus</name>
    <dbReference type="NCBI Taxonomy" id="68256"/>
    <lineage>
        <taxon>Bacteria</taxon>
        <taxon>Bacillati</taxon>
        <taxon>Actinomycetota</taxon>
        <taxon>Actinomycetes</taxon>
        <taxon>Kitasatosporales</taxon>
        <taxon>Streptomycetaceae</taxon>
        <taxon>Streptomyces</taxon>
        <taxon>Streptomyces albogriseolus group</taxon>
    </lineage>
</organism>
<proteinExistence type="predicted"/>
<dbReference type="EMBL" id="BAAAXF010000071">
    <property type="protein sequence ID" value="GAA3502756.1"/>
    <property type="molecule type" value="Genomic_DNA"/>
</dbReference>
<evidence type="ECO:0000313" key="2">
    <source>
        <dbReference type="EMBL" id="GAA3502756.1"/>
    </source>
</evidence>
<dbReference type="Proteomes" id="UP001501455">
    <property type="component" value="Unassembled WGS sequence"/>
</dbReference>
<comment type="caution">
    <text evidence="2">The sequence shown here is derived from an EMBL/GenBank/DDBJ whole genome shotgun (WGS) entry which is preliminary data.</text>
</comment>